<dbReference type="EMBL" id="CM020620">
    <property type="protein sequence ID" value="KAK1869813.1"/>
    <property type="molecule type" value="Genomic_DNA"/>
</dbReference>
<comment type="caution">
    <text evidence="1">The sequence shown here is derived from an EMBL/GenBank/DDBJ whole genome shotgun (WGS) entry which is preliminary data.</text>
</comment>
<sequence length="322" mass="34718">MGPGICASGVCDVLGLAMTVLQLGQFIPQHVEMYREKSTVGVSAWLLFFGGLYTWLAALDIVLTGGSNAFTCGSSPYRCFVANQPLLQMVGSALLSLGMWYWYLLYQSPRGDSAVDVATDDVEGNTYDYGAAGDSDTAVVNGGGVPAAADEASPTWSDFDGTSCFRVLLLLMGLSVVATIAVVCFGTPADVVAFAHGCGYIAGVVNAVMWLPQIASTWRYKHKGALSLYWVLASVVSDFVYTTYLIFMGLDLSVWVNNVPDGVQTAVLFCLITYFSWRDRAAGLDDFGHPLHYTPEGEAEHVEARLLLAKGRHDHGYQQIEA</sequence>
<proteinExistence type="predicted"/>
<gene>
    <name evidence="1" type="ORF">I4F81_012278</name>
</gene>
<protein>
    <submittedName>
        <fullName evidence="1">Uncharacterized protein</fullName>
    </submittedName>
</protein>
<accession>A0ACC3CI86</accession>
<keyword evidence="2" id="KW-1185">Reference proteome</keyword>
<name>A0ACC3CI86_PYRYE</name>
<dbReference type="Proteomes" id="UP000798662">
    <property type="component" value="Chromosome 3"/>
</dbReference>
<evidence type="ECO:0000313" key="1">
    <source>
        <dbReference type="EMBL" id="KAK1869813.1"/>
    </source>
</evidence>
<organism evidence="1 2">
    <name type="scientific">Pyropia yezoensis</name>
    <name type="common">Susabi-nori</name>
    <name type="synonym">Porphyra yezoensis</name>
    <dbReference type="NCBI Taxonomy" id="2788"/>
    <lineage>
        <taxon>Eukaryota</taxon>
        <taxon>Rhodophyta</taxon>
        <taxon>Bangiophyceae</taxon>
        <taxon>Bangiales</taxon>
        <taxon>Bangiaceae</taxon>
        <taxon>Pyropia</taxon>
    </lineage>
</organism>
<reference evidence="1" key="1">
    <citation type="submission" date="2019-11" db="EMBL/GenBank/DDBJ databases">
        <title>Nori genome reveals adaptations in red seaweeds to the harsh intertidal environment.</title>
        <authorList>
            <person name="Wang D."/>
            <person name="Mao Y."/>
        </authorList>
    </citation>
    <scope>NUCLEOTIDE SEQUENCE</scope>
    <source>
        <tissue evidence="1">Gametophyte</tissue>
    </source>
</reference>
<evidence type="ECO:0000313" key="2">
    <source>
        <dbReference type="Proteomes" id="UP000798662"/>
    </source>
</evidence>